<dbReference type="PROSITE" id="PS50297">
    <property type="entry name" value="ANK_REP_REGION"/>
    <property type="match status" value="3"/>
</dbReference>
<evidence type="ECO:0000256" key="1">
    <source>
        <dbReference type="ARBA" id="ARBA00004141"/>
    </source>
</evidence>
<comment type="caution">
    <text evidence="11">The sequence shown here is derived from an EMBL/GenBank/DDBJ whole genome shotgun (WGS) entry which is preliminary data.</text>
</comment>
<evidence type="ECO:0000313" key="11">
    <source>
        <dbReference type="EMBL" id="KAF3450709.1"/>
    </source>
</evidence>
<dbReference type="Pfam" id="PF12796">
    <property type="entry name" value="Ank_2"/>
    <property type="match status" value="3"/>
</dbReference>
<feature type="repeat" description="ANK" evidence="7">
    <location>
        <begin position="69"/>
        <end position="101"/>
    </location>
</feature>
<comment type="subcellular location">
    <subcellularLocation>
        <location evidence="1">Membrane</location>
        <topology evidence="1">Multi-pass membrane protein</topology>
    </subcellularLocation>
</comment>
<keyword evidence="2 9" id="KW-0812">Transmembrane</keyword>
<dbReference type="PROSITE" id="PS50088">
    <property type="entry name" value="ANK_REPEAT"/>
    <property type="match status" value="3"/>
</dbReference>
<evidence type="ECO:0000256" key="3">
    <source>
        <dbReference type="ARBA" id="ARBA00022737"/>
    </source>
</evidence>
<dbReference type="EMBL" id="VOIH02000003">
    <property type="protein sequence ID" value="KAF3450709.1"/>
    <property type="molecule type" value="Genomic_DNA"/>
</dbReference>
<dbReference type="InterPro" id="IPR026961">
    <property type="entry name" value="PGG_dom"/>
</dbReference>
<evidence type="ECO:0000256" key="4">
    <source>
        <dbReference type="ARBA" id="ARBA00022989"/>
    </source>
</evidence>
<feature type="domain" description="PGG" evidence="10">
    <location>
        <begin position="497"/>
        <end position="607"/>
    </location>
</feature>
<dbReference type="Gene3D" id="1.25.40.20">
    <property type="entry name" value="Ankyrin repeat-containing domain"/>
    <property type="match status" value="3"/>
</dbReference>
<feature type="compositionally biased region" description="Low complexity" evidence="8">
    <location>
        <begin position="405"/>
        <end position="443"/>
    </location>
</feature>
<dbReference type="PANTHER" id="PTHR24186">
    <property type="entry name" value="PROTEIN PHOSPHATASE 1 REGULATORY SUBUNIT"/>
    <property type="match status" value="1"/>
</dbReference>
<dbReference type="SUPFAM" id="SSF48403">
    <property type="entry name" value="Ankyrin repeat"/>
    <property type="match status" value="1"/>
</dbReference>
<evidence type="ECO:0000256" key="8">
    <source>
        <dbReference type="SAM" id="MobiDB-lite"/>
    </source>
</evidence>
<dbReference type="InterPro" id="IPR002110">
    <property type="entry name" value="Ankyrin_rpt"/>
</dbReference>
<keyword evidence="6 9" id="KW-0472">Membrane</keyword>
<gene>
    <name evidence="11" type="ORF">FNV43_RR06798</name>
</gene>
<accession>A0A8K0MLR6</accession>
<dbReference type="GO" id="GO:0005886">
    <property type="term" value="C:plasma membrane"/>
    <property type="evidence" value="ECO:0007669"/>
    <property type="project" value="TreeGrafter"/>
</dbReference>
<keyword evidence="5 7" id="KW-0040">ANK repeat</keyword>
<feature type="compositionally biased region" description="Polar residues" evidence="8">
    <location>
        <begin position="668"/>
        <end position="678"/>
    </location>
</feature>
<keyword evidence="4 9" id="KW-1133">Transmembrane helix</keyword>
<feature type="compositionally biased region" description="Polar residues" evidence="8">
    <location>
        <begin position="453"/>
        <end position="462"/>
    </location>
</feature>
<name>A0A8K0MLR6_9ROSA</name>
<dbReference type="Pfam" id="PF13962">
    <property type="entry name" value="PGG"/>
    <property type="match status" value="1"/>
</dbReference>
<feature type="transmembrane region" description="Helical" evidence="9">
    <location>
        <begin position="589"/>
        <end position="611"/>
    </location>
</feature>
<dbReference type="OrthoDB" id="20872at2759"/>
<keyword evidence="3" id="KW-0677">Repeat</keyword>
<feature type="transmembrane region" description="Helical" evidence="9">
    <location>
        <begin position="506"/>
        <end position="526"/>
    </location>
</feature>
<feature type="transmembrane region" description="Helical" evidence="9">
    <location>
        <begin position="617"/>
        <end position="642"/>
    </location>
</feature>
<evidence type="ECO:0000259" key="10">
    <source>
        <dbReference type="Pfam" id="PF13962"/>
    </source>
</evidence>
<dbReference type="PANTHER" id="PTHR24186:SF38">
    <property type="entry name" value="ANKYRIN REPEAT FAMILY PROTEIN"/>
    <property type="match status" value="1"/>
</dbReference>
<evidence type="ECO:0000256" key="5">
    <source>
        <dbReference type="ARBA" id="ARBA00023043"/>
    </source>
</evidence>
<sequence>MDPRLLEAIRRNDVSTLNSLIQKSGKILEQREADSENTVLHLASKFGHLDMVSNIVKLCPHMVAAENKDLETPVHEASRLGNAEVLKLLLESNPGVASKPNSANKSALFVACSYGQLDVVNLLLDQPGIPVLGKEGFDQTCIHVAASGGHADVVRALLNVNPDMAQMVDANGNTALHCAAKEGHREVTWMLLRFDALLAKKYNNSGHTPLHVAVIDYKVTVLEAFVLMAPASFQCLTNEGETVFHLAVKHGQYDALVFMIHVCNGANFFRCQDRLGNTILHLAVSGGHHKIAEYLINKTKVEINSLNCRGFTALDILDQAKDSAENQHLEALFNKVGAKRSIPSLYSAPKVQRNNFPPVAFLEKIPQRTRFFNEKEMHIPPKLPRWQTRIEDELRISNDIASTSSKTLSSFSSPQSRKSSCLSSPQSKKSSCMSSPESKSLSPQDHFGGEFNTEPQNPDSFLSSNLRQHKEIIETPREEPSQLFYGRRKVQRKLYAEALQNARNTITLVAILIATVTFAAGISPPGGVHQDDGPMRGKSMTGNTTAFKVFAISNNVALFTSLSIVVVLVSVIPFQRKAQMRLLVVAHKVMWVAVGFMATGFVAATWVILPHSEGKELIFVVLLAVSSGFLGVLFIGLGVKLVEHWLKKLKWRKRRQRGESNRDPEIGSENSDVESSFRQGYHSY</sequence>
<feature type="region of interest" description="Disordered" evidence="8">
    <location>
        <begin position="405"/>
        <end position="462"/>
    </location>
</feature>
<feature type="region of interest" description="Disordered" evidence="8">
    <location>
        <begin position="658"/>
        <end position="684"/>
    </location>
</feature>
<evidence type="ECO:0000256" key="2">
    <source>
        <dbReference type="ARBA" id="ARBA00022692"/>
    </source>
</evidence>
<feature type="repeat" description="ANK" evidence="7">
    <location>
        <begin position="171"/>
        <end position="203"/>
    </location>
</feature>
<feature type="transmembrane region" description="Helical" evidence="9">
    <location>
        <begin position="546"/>
        <end position="569"/>
    </location>
</feature>
<dbReference type="AlphaFoldDB" id="A0A8K0MLR6"/>
<dbReference type="Proteomes" id="UP000796880">
    <property type="component" value="Unassembled WGS sequence"/>
</dbReference>
<organism evidence="11 12">
    <name type="scientific">Rhamnella rubrinervis</name>
    <dbReference type="NCBI Taxonomy" id="2594499"/>
    <lineage>
        <taxon>Eukaryota</taxon>
        <taxon>Viridiplantae</taxon>
        <taxon>Streptophyta</taxon>
        <taxon>Embryophyta</taxon>
        <taxon>Tracheophyta</taxon>
        <taxon>Spermatophyta</taxon>
        <taxon>Magnoliopsida</taxon>
        <taxon>eudicotyledons</taxon>
        <taxon>Gunneridae</taxon>
        <taxon>Pentapetalae</taxon>
        <taxon>rosids</taxon>
        <taxon>fabids</taxon>
        <taxon>Rosales</taxon>
        <taxon>Rhamnaceae</taxon>
        <taxon>rhamnoid group</taxon>
        <taxon>Rhamneae</taxon>
        <taxon>Rhamnella</taxon>
    </lineage>
</organism>
<evidence type="ECO:0000256" key="7">
    <source>
        <dbReference type="PROSITE-ProRule" id="PRU00023"/>
    </source>
</evidence>
<proteinExistence type="predicted"/>
<evidence type="ECO:0000256" key="9">
    <source>
        <dbReference type="SAM" id="Phobius"/>
    </source>
</evidence>
<reference evidence="11" key="1">
    <citation type="submission" date="2020-03" db="EMBL/GenBank/DDBJ databases">
        <title>A high-quality chromosome-level genome assembly of a woody plant with both climbing and erect habits, Rhamnella rubrinervis.</title>
        <authorList>
            <person name="Lu Z."/>
            <person name="Yang Y."/>
            <person name="Zhu X."/>
            <person name="Sun Y."/>
        </authorList>
    </citation>
    <scope>NUCLEOTIDE SEQUENCE</scope>
    <source>
        <strain evidence="11">BYM</strain>
        <tissue evidence="11">Leaf</tissue>
    </source>
</reference>
<keyword evidence="12" id="KW-1185">Reference proteome</keyword>
<evidence type="ECO:0000313" key="12">
    <source>
        <dbReference type="Proteomes" id="UP000796880"/>
    </source>
</evidence>
<dbReference type="SMART" id="SM00248">
    <property type="entry name" value="ANK"/>
    <property type="match status" value="8"/>
</dbReference>
<evidence type="ECO:0000256" key="6">
    <source>
        <dbReference type="ARBA" id="ARBA00023136"/>
    </source>
</evidence>
<protein>
    <recommendedName>
        <fullName evidence="10">PGG domain-containing protein</fullName>
    </recommendedName>
</protein>
<dbReference type="InterPro" id="IPR036770">
    <property type="entry name" value="Ankyrin_rpt-contain_sf"/>
</dbReference>
<feature type="repeat" description="ANK" evidence="7">
    <location>
        <begin position="275"/>
        <end position="298"/>
    </location>
</feature>